<dbReference type="Proteomes" id="UP000004440">
    <property type="component" value="Unassembled WGS sequence"/>
</dbReference>
<evidence type="ECO:0000313" key="3">
    <source>
        <dbReference type="Proteomes" id="UP000004440"/>
    </source>
</evidence>
<proteinExistence type="predicted"/>
<organism evidence="2 3">
    <name type="scientific">Nitrosarchaeum koreense MY1</name>
    <dbReference type="NCBI Taxonomy" id="1001994"/>
    <lineage>
        <taxon>Archaea</taxon>
        <taxon>Nitrososphaerota</taxon>
        <taxon>Nitrososphaeria</taxon>
        <taxon>Nitrosopumilales</taxon>
        <taxon>Nitrosopumilaceae</taxon>
        <taxon>Nitrosarchaeum</taxon>
    </lineage>
</organism>
<keyword evidence="3" id="KW-1185">Reference proteome</keyword>
<name>F9CUZ0_9ARCH</name>
<gene>
    <name evidence="2" type="ORF">MY1_1950</name>
</gene>
<reference evidence="2 3" key="1">
    <citation type="journal article" date="2011" name="J. Bacteriol.">
        <title>Genome Sequence of an Ammonia-Oxidizing Soil Archaeon, "Candidatus Nitrosoarchaeum koreensis" MY1.</title>
        <authorList>
            <person name="Kim B.K."/>
            <person name="Jung M.Y."/>
            <person name="Yu D.S."/>
            <person name="Park S.J."/>
            <person name="Oh T.K."/>
            <person name="Rhee S.K."/>
            <person name="Kim J.F."/>
        </authorList>
    </citation>
    <scope>NUCLEOTIDE SEQUENCE [LARGE SCALE GENOMIC DNA]</scope>
    <source>
        <strain evidence="2 3">MY1</strain>
    </source>
</reference>
<dbReference type="STRING" id="1001994.MY1_1950"/>
<evidence type="ECO:0000256" key="1">
    <source>
        <dbReference type="SAM" id="Phobius"/>
    </source>
</evidence>
<dbReference type="OrthoDB" id="6896at2157"/>
<feature type="transmembrane region" description="Helical" evidence="1">
    <location>
        <begin position="49"/>
        <end position="69"/>
    </location>
</feature>
<keyword evidence="1" id="KW-0812">Transmembrane</keyword>
<protein>
    <submittedName>
        <fullName evidence="2">Uncharacterized protein</fullName>
    </submittedName>
</protein>
<keyword evidence="1" id="KW-1133">Transmembrane helix</keyword>
<keyword evidence="1" id="KW-0472">Membrane</keyword>
<accession>F9CUZ0</accession>
<comment type="caution">
    <text evidence="2">The sequence shown here is derived from an EMBL/GenBank/DDBJ whole genome shotgun (WGS) entry which is preliminary data.</text>
</comment>
<evidence type="ECO:0000313" key="2">
    <source>
        <dbReference type="EMBL" id="EGP94694.1"/>
    </source>
</evidence>
<dbReference type="AlphaFoldDB" id="F9CUZ0"/>
<sequence>MGAHPNVHIPKESWPNWTWYAIEFGIVIAISMLVSREITNSIEGLTPEIQNYVFMGIVGGIFFIWYIIIRNFVFKKKILDNKY</sequence>
<dbReference type="EMBL" id="AFPU01000001">
    <property type="protein sequence ID" value="EGP94694.1"/>
    <property type="molecule type" value="Genomic_DNA"/>
</dbReference>
<feature type="transmembrane region" description="Helical" evidence="1">
    <location>
        <begin position="17"/>
        <end position="34"/>
    </location>
</feature>
<dbReference type="RefSeq" id="WP_007551737.1">
    <property type="nucleotide sequence ID" value="NZ_AFPU01000001.1"/>
</dbReference>